<dbReference type="RefSeq" id="WP_077304161.1">
    <property type="nucleotide sequence ID" value="NZ_MPOJ01000011.1"/>
</dbReference>
<evidence type="ECO:0000256" key="1">
    <source>
        <dbReference type="SAM" id="SignalP"/>
    </source>
</evidence>
<reference evidence="2 3" key="1">
    <citation type="submission" date="2016-11" db="EMBL/GenBank/DDBJ databases">
        <title>Comparative genomics of co-occurring bacteria in distinct bioleaching systems unravels niche-specific adaptation.</title>
        <authorList>
            <person name="Zhang X."/>
            <person name="Liu X."/>
            <person name="Yin H."/>
        </authorList>
    </citation>
    <scope>NUCLEOTIDE SEQUENCE [LARGE SCALE GENOMIC DNA]</scope>
    <source>
        <strain evidence="2 3">DX</strain>
    </source>
</reference>
<dbReference type="EMBL" id="MPOJ01000011">
    <property type="protein sequence ID" value="OOH72634.1"/>
    <property type="molecule type" value="Genomic_DNA"/>
</dbReference>
<accession>A0A1V3SVE6</accession>
<organism evidence="2 3">
    <name type="scientific">Leptospirillum ferriphilum</name>
    <dbReference type="NCBI Taxonomy" id="178606"/>
    <lineage>
        <taxon>Bacteria</taxon>
        <taxon>Pseudomonadati</taxon>
        <taxon>Nitrospirota</taxon>
        <taxon>Nitrospiria</taxon>
        <taxon>Nitrospirales</taxon>
        <taxon>Nitrospiraceae</taxon>
        <taxon>Leptospirillum</taxon>
    </lineage>
</organism>
<comment type="caution">
    <text evidence="2">The sequence shown here is derived from an EMBL/GenBank/DDBJ whole genome shotgun (WGS) entry which is preliminary data.</text>
</comment>
<sequence>MRKILLLAVFSIILLTTRQAGAAAIEDGAEICTKKGCKMLLNILPTPISAVKSKKQCRVTWAVQPDLFSATEPIPEKGCKAYMSQNLGRWTKEHRGSGPAPWPPKVFLEPIPVKYNVWR</sequence>
<keyword evidence="1" id="KW-0732">Signal</keyword>
<evidence type="ECO:0000313" key="2">
    <source>
        <dbReference type="EMBL" id="OOH72634.1"/>
    </source>
</evidence>
<name>A0A1V3SVE6_9BACT</name>
<evidence type="ECO:0000313" key="3">
    <source>
        <dbReference type="Proteomes" id="UP000188586"/>
    </source>
</evidence>
<proteinExistence type="predicted"/>
<dbReference type="AlphaFoldDB" id="A0A1V3SVE6"/>
<feature type="signal peptide" evidence="1">
    <location>
        <begin position="1"/>
        <end position="22"/>
    </location>
</feature>
<protein>
    <submittedName>
        <fullName evidence="2">Uncharacterized protein</fullName>
    </submittedName>
</protein>
<feature type="chain" id="PRO_5013365001" evidence="1">
    <location>
        <begin position="23"/>
        <end position="119"/>
    </location>
</feature>
<gene>
    <name evidence="2" type="ORF">BOX24_06450</name>
</gene>
<dbReference type="Proteomes" id="UP000188586">
    <property type="component" value="Unassembled WGS sequence"/>
</dbReference>